<evidence type="ECO:0000259" key="1">
    <source>
        <dbReference type="PROSITE" id="PS51704"/>
    </source>
</evidence>
<dbReference type="AlphaFoldDB" id="K1TZ45"/>
<evidence type="ECO:0000313" key="2">
    <source>
        <dbReference type="EMBL" id="EKC64531.1"/>
    </source>
</evidence>
<feature type="domain" description="GP-PDE" evidence="1">
    <location>
        <begin position="78"/>
        <end position="308"/>
    </location>
</feature>
<dbReference type="PANTHER" id="PTHR46211:SF1">
    <property type="entry name" value="GLYCEROPHOSPHODIESTER PHOSPHODIESTERASE, CYTOPLASMIC"/>
    <property type="match status" value="1"/>
</dbReference>
<proteinExistence type="predicted"/>
<keyword evidence="2" id="KW-0378">Hydrolase</keyword>
<dbReference type="EMBL" id="AJWZ01004746">
    <property type="protein sequence ID" value="EKC64531.1"/>
    <property type="molecule type" value="Genomic_DNA"/>
</dbReference>
<protein>
    <submittedName>
        <fullName evidence="2">Glycerophosphoryl diester phosphodiesterase</fullName>
        <ecNumber evidence="2">3.1.-.-</ecNumber>
    </submittedName>
</protein>
<gene>
    <name evidence="2" type="ORF">OBE_06922</name>
</gene>
<dbReference type="InterPro" id="IPR017946">
    <property type="entry name" value="PLC-like_Pdiesterase_TIM-brl"/>
</dbReference>
<accession>K1TZ45</accession>
<sequence length="310" mass="35026">MTIFLRQQSNNPPQMVHTVRIFVEMQQDSGENHEIIGYICNSFTPPIPKPALNEQNHAKKLLLTVSLLLAAASALAQPRIIAHRGYWTIPGSAQNSLASFSKADSCGVFGSEIDVWLTADDRLIVNHDRIYRGTDIDMERSKAREIQLIVLPNGENIPSLDEYLELVASKPATRLVLEMKSLSDLNREDLAARKIVQALKKHNLMERTDLIAFSINACLAFRKIAPDARIFYLNGDLPPQSIRDLGLTGIDYSGEVLRQNPEWVKQAHDLGLEVNVWTIDKSEDMRYFIDLGVDYITTDYPELLQQQLSR</sequence>
<dbReference type="SUPFAM" id="SSF51695">
    <property type="entry name" value="PLC-like phosphodiesterases"/>
    <property type="match status" value="1"/>
</dbReference>
<dbReference type="PROSITE" id="PS51704">
    <property type="entry name" value="GP_PDE"/>
    <property type="match status" value="1"/>
</dbReference>
<name>K1TZ45_9ZZZZ</name>
<reference evidence="2" key="1">
    <citation type="journal article" date="2013" name="Environ. Microbiol.">
        <title>Microbiota from the distal guts of lean and obese adolescents exhibit partial functional redundancy besides clear differences in community structure.</title>
        <authorList>
            <person name="Ferrer M."/>
            <person name="Ruiz A."/>
            <person name="Lanza F."/>
            <person name="Haange S.B."/>
            <person name="Oberbach A."/>
            <person name="Till H."/>
            <person name="Bargiela R."/>
            <person name="Campoy C."/>
            <person name="Segura M.T."/>
            <person name="Richter M."/>
            <person name="von Bergen M."/>
            <person name="Seifert J."/>
            <person name="Suarez A."/>
        </authorList>
    </citation>
    <scope>NUCLEOTIDE SEQUENCE</scope>
</reference>
<organism evidence="2">
    <name type="scientific">human gut metagenome</name>
    <dbReference type="NCBI Taxonomy" id="408170"/>
    <lineage>
        <taxon>unclassified sequences</taxon>
        <taxon>metagenomes</taxon>
        <taxon>organismal metagenomes</taxon>
    </lineage>
</organism>
<comment type="caution">
    <text evidence="2">The sequence shown here is derived from an EMBL/GenBank/DDBJ whole genome shotgun (WGS) entry which is preliminary data.</text>
</comment>
<dbReference type="Pfam" id="PF03009">
    <property type="entry name" value="GDPD"/>
    <property type="match status" value="1"/>
</dbReference>
<dbReference type="EC" id="3.1.-.-" evidence="2"/>
<dbReference type="InterPro" id="IPR030395">
    <property type="entry name" value="GP_PDE_dom"/>
</dbReference>
<dbReference type="PANTHER" id="PTHR46211">
    <property type="entry name" value="GLYCEROPHOSPHORYL DIESTER PHOSPHODIESTERASE"/>
    <property type="match status" value="1"/>
</dbReference>
<dbReference type="GO" id="GO:0006629">
    <property type="term" value="P:lipid metabolic process"/>
    <property type="evidence" value="ECO:0007669"/>
    <property type="project" value="InterPro"/>
</dbReference>
<dbReference type="GO" id="GO:0008081">
    <property type="term" value="F:phosphoric diester hydrolase activity"/>
    <property type="evidence" value="ECO:0007669"/>
    <property type="project" value="InterPro"/>
</dbReference>
<dbReference type="Gene3D" id="3.20.20.190">
    <property type="entry name" value="Phosphatidylinositol (PI) phosphodiesterase"/>
    <property type="match status" value="1"/>
</dbReference>